<dbReference type="PANTHER" id="PTHR43072:SF60">
    <property type="entry name" value="L-2,4-DIAMINOBUTYRIC ACID ACETYLTRANSFERASE"/>
    <property type="match status" value="1"/>
</dbReference>
<evidence type="ECO:0000259" key="1">
    <source>
        <dbReference type="PROSITE" id="PS51186"/>
    </source>
</evidence>
<dbReference type="InterPro" id="IPR000182">
    <property type="entry name" value="GNAT_dom"/>
</dbReference>
<dbReference type="PANTHER" id="PTHR43072">
    <property type="entry name" value="N-ACETYLTRANSFERASE"/>
    <property type="match status" value="1"/>
</dbReference>
<dbReference type="GO" id="GO:0016747">
    <property type="term" value="F:acyltransferase activity, transferring groups other than amino-acyl groups"/>
    <property type="evidence" value="ECO:0007669"/>
    <property type="project" value="InterPro"/>
</dbReference>
<accession>A0A2W7CT25</accession>
<dbReference type="CDD" id="cd04301">
    <property type="entry name" value="NAT_SF"/>
    <property type="match status" value="1"/>
</dbReference>
<protein>
    <recommendedName>
        <fullName evidence="1">N-acetyltransferase domain-containing protein</fullName>
    </recommendedName>
</protein>
<dbReference type="PROSITE" id="PS51186">
    <property type="entry name" value="GNAT"/>
    <property type="match status" value="1"/>
</dbReference>
<dbReference type="RefSeq" id="WP_111543554.1">
    <property type="nucleotide sequence ID" value="NZ_MZXV01000013.1"/>
</dbReference>
<dbReference type="OrthoDB" id="7992078at2"/>
<dbReference type="AlphaFoldDB" id="A0A2W7CT25"/>
<proteinExistence type="predicted"/>
<evidence type="ECO:0000313" key="3">
    <source>
        <dbReference type="Proteomes" id="UP000248616"/>
    </source>
</evidence>
<dbReference type="EMBL" id="MZXV01000013">
    <property type="protein sequence ID" value="PZV39813.1"/>
    <property type="molecule type" value="Genomic_DNA"/>
</dbReference>
<organism evidence="2 3">
    <name type="scientific">Mesorhizobium kowhaii</name>
    <dbReference type="NCBI Taxonomy" id="1300272"/>
    <lineage>
        <taxon>Bacteria</taxon>
        <taxon>Pseudomonadati</taxon>
        <taxon>Pseudomonadota</taxon>
        <taxon>Alphaproteobacteria</taxon>
        <taxon>Hyphomicrobiales</taxon>
        <taxon>Phyllobacteriaceae</taxon>
        <taxon>Mesorhizobium</taxon>
    </lineage>
</organism>
<reference evidence="3" key="1">
    <citation type="submission" date="2017-03" db="EMBL/GenBank/DDBJ databases">
        <authorList>
            <person name="Safronova V.I."/>
            <person name="Sazanova A.L."/>
            <person name="Chirak E.R."/>
        </authorList>
    </citation>
    <scope>NUCLEOTIDE SEQUENCE [LARGE SCALE GENOMIC DNA]</scope>
    <source>
        <strain evidence="3">Ach-343</strain>
    </source>
</reference>
<dbReference type="Gene3D" id="3.40.630.30">
    <property type="match status" value="1"/>
</dbReference>
<gene>
    <name evidence="2" type="ORF">B5V02_07800</name>
</gene>
<dbReference type="InterPro" id="IPR016181">
    <property type="entry name" value="Acyl_CoA_acyltransferase"/>
</dbReference>
<keyword evidence="3" id="KW-1185">Reference proteome</keyword>
<dbReference type="Pfam" id="PF00583">
    <property type="entry name" value="Acetyltransf_1"/>
    <property type="match status" value="1"/>
</dbReference>
<dbReference type="SUPFAM" id="SSF55729">
    <property type="entry name" value="Acyl-CoA N-acyltransferases (Nat)"/>
    <property type="match status" value="1"/>
</dbReference>
<comment type="caution">
    <text evidence="2">The sequence shown here is derived from an EMBL/GenBank/DDBJ whole genome shotgun (WGS) entry which is preliminary data.</text>
</comment>
<dbReference type="Proteomes" id="UP000248616">
    <property type="component" value="Unassembled WGS sequence"/>
</dbReference>
<feature type="domain" description="N-acetyltransferase" evidence="1">
    <location>
        <begin position="14"/>
        <end position="176"/>
    </location>
</feature>
<evidence type="ECO:0000313" key="2">
    <source>
        <dbReference type="EMBL" id="PZV39813.1"/>
    </source>
</evidence>
<sequence>MDKSTRFPTSLTGYEIEGLIGIDAPRLEPLYQGCSDYVVLERGEPPNAASAKEEFENFPPNRTEADKFVFRVKAIDGEFVGLLACDRNYPRVECWWIALFMIDKELRGRGLGRALCDDFFRWLKSQNVKWVELGVLAENEQAHRFWRGQGFELVRTAGPVNIGVKRHMVQVLGRPL</sequence>
<name>A0A2W7CT25_9HYPH</name>